<comment type="similarity">
    <text evidence="6">Belongs to the RNR ribonuclease family. RNase R subfamily.</text>
</comment>
<gene>
    <name evidence="6" type="primary">rnr</name>
    <name evidence="8" type="ORF">J8H85_03580</name>
</gene>
<dbReference type="InterPro" id="IPR022966">
    <property type="entry name" value="RNase_II/R_CS"/>
</dbReference>
<dbReference type="Pfam" id="PF00575">
    <property type="entry name" value="S1"/>
    <property type="match status" value="1"/>
</dbReference>
<dbReference type="SMART" id="SM00316">
    <property type="entry name" value="S1"/>
    <property type="match status" value="1"/>
</dbReference>
<dbReference type="Gene3D" id="2.40.50.140">
    <property type="entry name" value="Nucleic acid-binding proteins"/>
    <property type="match status" value="3"/>
</dbReference>
<dbReference type="RefSeq" id="WP_209652742.1">
    <property type="nucleotide sequence ID" value="NZ_JAGJCB010000002.1"/>
</dbReference>
<dbReference type="SMART" id="SM00955">
    <property type="entry name" value="RNB"/>
    <property type="match status" value="1"/>
</dbReference>
<feature type="domain" description="S1 motif" evidence="7">
    <location>
        <begin position="659"/>
        <end position="740"/>
    </location>
</feature>
<comment type="subcellular location">
    <subcellularLocation>
        <location evidence="6">Cytoplasm</location>
    </subcellularLocation>
</comment>
<evidence type="ECO:0000313" key="9">
    <source>
        <dbReference type="Proteomes" id="UP000670776"/>
    </source>
</evidence>
<comment type="function">
    <text evidence="6">3'-5' exoribonuclease that releases 5'-nucleoside monophosphates and is involved in maturation of structured RNAs.</text>
</comment>
<dbReference type="Pfam" id="PF08206">
    <property type="entry name" value="OB_RNB"/>
    <property type="match status" value="1"/>
</dbReference>
<dbReference type="HAMAP" id="MF_01895">
    <property type="entry name" value="RNase_R"/>
    <property type="match status" value="1"/>
</dbReference>
<evidence type="ECO:0000256" key="3">
    <source>
        <dbReference type="ARBA" id="ARBA00022801"/>
    </source>
</evidence>
<dbReference type="InterPro" id="IPR013223">
    <property type="entry name" value="RNase_B_OB_dom"/>
</dbReference>
<evidence type="ECO:0000256" key="6">
    <source>
        <dbReference type="HAMAP-Rule" id="MF_01895"/>
    </source>
</evidence>
<dbReference type="InterPro" id="IPR011129">
    <property type="entry name" value="CSD"/>
</dbReference>
<keyword evidence="1 6" id="KW-0963">Cytoplasm</keyword>
<keyword evidence="4 6" id="KW-0269">Exonuclease</keyword>
<protein>
    <recommendedName>
        <fullName evidence="6">Ribonuclease R</fullName>
        <shortName evidence="6">RNase R</shortName>
        <ecNumber evidence="6">3.1.13.1</ecNumber>
    </recommendedName>
</protein>
<dbReference type="InterPro" id="IPR050180">
    <property type="entry name" value="RNR_Ribonuclease"/>
</dbReference>
<dbReference type="InterPro" id="IPR012340">
    <property type="entry name" value="NA-bd_OB-fold"/>
</dbReference>
<evidence type="ECO:0000256" key="1">
    <source>
        <dbReference type="ARBA" id="ARBA00022490"/>
    </source>
</evidence>
<keyword evidence="2 6" id="KW-0540">Nuclease</keyword>
<dbReference type="Pfam" id="PF17876">
    <property type="entry name" value="CSD2"/>
    <property type="match status" value="1"/>
</dbReference>
<dbReference type="PANTHER" id="PTHR23355:SF9">
    <property type="entry name" value="DIS3-LIKE EXONUCLEASE 2"/>
    <property type="match status" value="1"/>
</dbReference>
<proteinExistence type="inferred from homology"/>
<accession>A0ABS4BQN4</accession>
<dbReference type="Proteomes" id="UP000670776">
    <property type="component" value="Unassembled WGS sequence"/>
</dbReference>
<dbReference type="InterPro" id="IPR011805">
    <property type="entry name" value="RNase_R"/>
</dbReference>
<dbReference type="PROSITE" id="PS50126">
    <property type="entry name" value="S1"/>
    <property type="match status" value="1"/>
</dbReference>
<dbReference type="SMART" id="SM00357">
    <property type="entry name" value="CSP"/>
    <property type="match status" value="2"/>
</dbReference>
<organism evidence="8 9">
    <name type="scientific">Mariniflexile gromovii</name>
    <dbReference type="NCBI Taxonomy" id="362523"/>
    <lineage>
        <taxon>Bacteria</taxon>
        <taxon>Pseudomonadati</taxon>
        <taxon>Bacteroidota</taxon>
        <taxon>Flavobacteriia</taxon>
        <taxon>Flavobacteriales</taxon>
        <taxon>Flavobacteriaceae</taxon>
        <taxon>Mariniflexile</taxon>
    </lineage>
</organism>
<evidence type="ECO:0000256" key="2">
    <source>
        <dbReference type="ARBA" id="ARBA00022722"/>
    </source>
</evidence>
<keyword evidence="3 6" id="KW-0378">Hydrolase</keyword>
<dbReference type="InterPro" id="IPR040476">
    <property type="entry name" value="CSD2"/>
</dbReference>
<dbReference type="CDD" id="cd04471">
    <property type="entry name" value="S1_RNase_R"/>
    <property type="match status" value="1"/>
</dbReference>
<sequence length="744" mass="85094">MTRKKKGKSKKSISNLTNTILSILKKDRNQSFNYKQIAAKLDVNDASSRNQIIKKLAELAVKKEIEEVERGKFKAVITTEYHTGILDLSGKGTGYIICEDFDDDVFIASNNINKALNGDEVEFYVYKRRHRGKLEGEITQVLKREKSEYVGTIQIHEKKNFAFVVADSNKMYKDIFVPINKINKAEDGDKVLVKLEDWPENADSPYGKVVQVLGKPGDHNTEIHSILAEYGLPYEFPHEVEDFANKIDTSITKEEIAKRRDMRQDLTFTIDPKDAKDFDDALSFKVLKNGLYEIGIHIADVSHYLQEGTVLDDEAYERATSIYLVDRVVPMLPEVLSNNACSLRPHEEKLTFSAVFQMNDKCEIKNEWYGRTVTYSDARFSYEEAQVIIEQNIGLKALESSQLDNIDTTIPKEVSLTGETYNTSEDIATAILKMDALAKKMRAKRMISGAISFDKVEVKFDLDENANPVGVFFKTSKDANKLIEEFMLLANRKVSEFVGKKEPKKTFVYRIHDEPDDSKLANLQGIVSKFGYKLNFKDRKTTSASLNFLLKEVNGKKEQNLVDTLAIRSMSKAEYSTHNIGHYGLAFDYYSHFTSPIRRYPDVMAHRLLQHYLEGGKSANEDIYEEKCNHSSNMENLATKAERDSIKYMQIKFMQDHKDEDFVGVISGVTDWGIYVEIISNKCEGMVSVRDMKDDHYAFDQEQYAMVGRNNKIMYQLGDEVIVKVKNTDLVKKHLDFNLIGKNE</sequence>
<comment type="catalytic activity">
    <reaction evidence="6">
        <text>Exonucleolytic cleavage in the 3'- to 5'-direction to yield nucleoside 5'-phosphates.</text>
        <dbReference type="EC" id="3.1.13.1"/>
    </reaction>
</comment>
<reference evidence="8 9" key="1">
    <citation type="submission" date="2021-04" db="EMBL/GenBank/DDBJ databases">
        <title>Mariniflexile gromovii gen. nov., sp. nov., a gliding bacterium isolated from the sea urchin Strongylocentrotus intermedius.</title>
        <authorList>
            <person name="Ko S."/>
            <person name="Le V."/>
            <person name="Ahn C.-Y."/>
            <person name="Oh H.-M."/>
        </authorList>
    </citation>
    <scope>NUCLEOTIDE SEQUENCE [LARGE SCALE GENOMIC DNA]</scope>
    <source>
        <strain evidence="8 9">KCTC 12570</strain>
    </source>
</reference>
<keyword evidence="5 6" id="KW-0694">RNA-binding</keyword>
<dbReference type="SUPFAM" id="SSF50249">
    <property type="entry name" value="Nucleic acid-binding proteins"/>
    <property type="match status" value="3"/>
</dbReference>
<evidence type="ECO:0000259" key="7">
    <source>
        <dbReference type="PROSITE" id="PS50126"/>
    </source>
</evidence>
<dbReference type="PROSITE" id="PS01175">
    <property type="entry name" value="RIBONUCLEASE_II"/>
    <property type="match status" value="1"/>
</dbReference>
<comment type="caution">
    <text evidence="8">The sequence shown here is derived from an EMBL/GenBank/DDBJ whole genome shotgun (WGS) entry which is preliminary data.</text>
</comment>
<dbReference type="PANTHER" id="PTHR23355">
    <property type="entry name" value="RIBONUCLEASE"/>
    <property type="match status" value="1"/>
</dbReference>
<keyword evidence="9" id="KW-1185">Reference proteome</keyword>
<evidence type="ECO:0000256" key="4">
    <source>
        <dbReference type="ARBA" id="ARBA00022839"/>
    </source>
</evidence>
<evidence type="ECO:0000256" key="5">
    <source>
        <dbReference type="ARBA" id="ARBA00022884"/>
    </source>
</evidence>
<name>A0ABS4BQN4_9FLAO</name>
<dbReference type="InterPro" id="IPR001900">
    <property type="entry name" value="RNase_II/R"/>
</dbReference>
<dbReference type="EMBL" id="JAGJCB010000002">
    <property type="protein sequence ID" value="MBP0902900.1"/>
    <property type="molecule type" value="Genomic_DNA"/>
</dbReference>
<dbReference type="EC" id="3.1.13.1" evidence="6"/>
<evidence type="ECO:0000313" key="8">
    <source>
        <dbReference type="EMBL" id="MBP0902900.1"/>
    </source>
</evidence>
<dbReference type="InterPro" id="IPR003029">
    <property type="entry name" value="S1_domain"/>
</dbReference>
<dbReference type="Pfam" id="PF00773">
    <property type="entry name" value="RNB"/>
    <property type="match status" value="1"/>
</dbReference>